<organism evidence="3 4">
    <name type="scientific">Lishizhenia tianjinensis</name>
    <dbReference type="NCBI Taxonomy" id="477690"/>
    <lineage>
        <taxon>Bacteria</taxon>
        <taxon>Pseudomonadati</taxon>
        <taxon>Bacteroidota</taxon>
        <taxon>Flavobacteriia</taxon>
        <taxon>Flavobacteriales</taxon>
        <taxon>Crocinitomicaceae</taxon>
        <taxon>Lishizhenia</taxon>
    </lineage>
</organism>
<dbReference type="RefSeq" id="WP_139230324.1">
    <property type="nucleotide sequence ID" value="NZ_FPAS01000002.1"/>
</dbReference>
<feature type="chain" id="PRO_5014783338" description="Lipocalin-like domain-containing protein" evidence="2">
    <location>
        <begin position="20"/>
        <end position="175"/>
    </location>
</feature>
<evidence type="ECO:0000256" key="2">
    <source>
        <dbReference type="SAM" id="SignalP"/>
    </source>
</evidence>
<dbReference type="EMBL" id="FPAS01000002">
    <property type="protein sequence ID" value="SFT70374.1"/>
    <property type="molecule type" value="Genomic_DNA"/>
</dbReference>
<gene>
    <name evidence="3" type="ORF">SAMN05216474_1925</name>
</gene>
<proteinExistence type="predicted"/>
<dbReference type="AlphaFoldDB" id="A0A1I7A614"/>
<evidence type="ECO:0000256" key="1">
    <source>
        <dbReference type="SAM" id="MobiDB-lite"/>
    </source>
</evidence>
<evidence type="ECO:0000313" key="4">
    <source>
        <dbReference type="Proteomes" id="UP000236454"/>
    </source>
</evidence>
<feature type="region of interest" description="Disordered" evidence="1">
    <location>
        <begin position="24"/>
        <end position="45"/>
    </location>
</feature>
<reference evidence="3 4" key="1">
    <citation type="submission" date="2016-10" db="EMBL/GenBank/DDBJ databases">
        <authorList>
            <person name="de Groot N.N."/>
        </authorList>
    </citation>
    <scope>NUCLEOTIDE SEQUENCE [LARGE SCALE GENOMIC DNA]</scope>
    <source>
        <strain evidence="3 4">CGMCC 1.7005</strain>
    </source>
</reference>
<keyword evidence="4" id="KW-1185">Reference proteome</keyword>
<feature type="signal peptide" evidence="2">
    <location>
        <begin position="1"/>
        <end position="19"/>
    </location>
</feature>
<keyword evidence="2" id="KW-0732">Signal</keyword>
<dbReference type="OrthoDB" id="1399177at2"/>
<name>A0A1I7A614_9FLAO</name>
<evidence type="ECO:0000313" key="3">
    <source>
        <dbReference type="EMBL" id="SFT70374.1"/>
    </source>
</evidence>
<dbReference type="Proteomes" id="UP000236454">
    <property type="component" value="Unassembled WGS sequence"/>
</dbReference>
<accession>A0A1I7A614</accession>
<sequence length="175" mass="19152">MKRIFFAALALTLVFMACKKEEVEPTTNTTTNNNGNGNTNQPTQPTEEFYAKVDGVEFVETDVEVTYNSGTLTIKASGPNNTRILLNVPKQKAVGTYSFSNPFVGDLGGYYNDGDSPYACPTGTGTLNITYNSPSTFSDEGEIRGFFSFDAEEYEFSTGNDSYSITEGEFSVTYQ</sequence>
<protein>
    <recommendedName>
        <fullName evidence="5">Lipocalin-like domain-containing protein</fullName>
    </recommendedName>
</protein>
<feature type="compositionally biased region" description="Low complexity" evidence="1">
    <location>
        <begin position="26"/>
        <end position="45"/>
    </location>
</feature>
<dbReference type="PROSITE" id="PS51257">
    <property type="entry name" value="PROKAR_LIPOPROTEIN"/>
    <property type="match status" value="1"/>
</dbReference>
<evidence type="ECO:0008006" key="5">
    <source>
        <dbReference type="Google" id="ProtNLM"/>
    </source>
</evidence>